<comment type="caution">
    <text evidence="11">The sequence shown here is derived from an EMBL/GenBank/DDBJ whole genome shotgun (WGS) entry which is preliminary data.</text>
</comment>
<gene>
    <name evidence="11" type="ORF">ALTATR162_LOCUS7076</name>
</gene>
<feature type="active site" evidence="8">
    <location>
        <position position="196"/>
    </location>
</feature>
<dbReference type="AlphaFoldDB" id="A0A8J2N365"/>
<accession>A0A8J2N365</accession>
<dbReference type="EC" id="1.1.1.31" evidence="3"/>
<evidence type="ECO:0000256" key="1">
    <source>
        <dbReference type="ARBA" id="ARBA00005109"/>
    </source>
</evidence>
<evidence type="ECO:0000256" key="4">
    <source>
        <dbReference type="ARBA" id="ARBA00022456"/>
    </source>
</evidence>
<dbReference type="PANTHER" id="PTHR22981:SF81">
    <property type="entry name" value="DEHYDROGENASE, PUTATIVE-RELATED"/>
    <property type="match status" value="1"/>
</dbReference>
<dbReference type="Pfam" id="PF14833">
    <property type="entry name" value="NAD_binding_11"/>
    <property type="match status" value="1"/>
</dbReference>
<name>A0A8J2N365_9PLEO</name>
<dbReference type="PANTHER" id="PTHR22981">
    <property type="entry name" value="3-HYDROXYISOBUTYRATE DEHYDROGENASE-RELATED"/>
    <property type="match status" value="1"/>
</dbReference>
<feature type="domain" description="6-phosphogluconate dehydrogenase NADP-binding" evidence="9">
    <location>
        <begin position="8"/>
        <end position="152"/>
    </location>
</feature>
<keyword evidence="5" id="KW-0560">Oxidoreductase</keyword>
<dbReference type="OrthoDB" id="21615at2759"/>
<comment type="catalytic activity">
    <reaction evidence="7">
        <text>3-hydroxy-2-methylpropanoate + NAD(+) = 2-methyl-3-oxopropanoate + NADH + H(+)</text>
        <dbReference type="Rhea" id="RHEA:17681"/>
        <dbReference type="ChEBI" id="CHEBI:11805"/>
        <dbReference type="ChEBI" id="CHEBI:15378"/>
        <dbReference type="ChEBI" id="CHEBI:57540"/>
        <dbReference type="ChEBI" id="CHEBI:57700"/>
        <dbReference type="ChEBI" id="CHEBI:57945"/>
        <dbReference type="EC" id="1.1.1.31"/>
    </reaction>
</comment>
<reference evidence="11" key="1">
    <citation type="submission" date="2021-05" db="EMBL/GenBank/DDBJ databases">
        <authorList>
            <person name="Stam R."/>
        </authorList>
    </citation>
    <scope>NUCLEOTIDE SEQUENCE</scope>
    <source>
        <strain evidence="11">CS162</strain>
    </source>
</reference>
<dbReference type="Pfam" id="PF03446">
    <property type="entry name" value="NAD_binding_2"/>
    <property type="match status" value="1"/>
</dbReference>
<dbReference type="GO" id="GO:0006574">
    <property type="term" value="P:L-valine catabolic process"/>
    <property type="evidence" value="ECO:0007669"/>
    <property type="project" value="TreeGrafter"/>
</dbReference>
<evidence type="ECO:0000313" key="12">
    <source>
        <dbReference type="Proteomes" id="UP000676310"/>
    </source>
</evidence>
<evidence type="ECO:0000256" key="8">
    <source>
        <dbReference type="PIRSR" id="PIRSR000103-1"/>
    </source>
</evidence>
<dbReference type="InterPro" id="IPR029154">
    <property type="entry name" value="HIBADH-like_NADP-bd"/>
</dbReference>
<dbReference type="FunFam" id="1.10.1040.10:FF:000006">
    <property type="entry name" value="3-hydroxyisobutyrate dehydrogenase"/>
    <property type="match status" value="1"/>
</dbReference>
<dbReference type="InterPro" id="IPR013328">
    <property type="entry name" value="6PGD_dom2"/>
</dbReference>
<evidence type="ECO:0000259" key="10">
    <source>
        <dbReference type="Pfam" id="PF14833"/>
    </source>
</evidence>
<evidence type="ECO:0000313" key="11">
    <source>
        <dbReference type="EMBL" id="CAG5169753.1"/>
    </source>
</evidence>
<dbReference type="GO" id="GO:0050661">
    <property type="term" value="F:NADP binding"/>
    <property type="evidence" value="ECO:0007669"/>
    <property type="project" value="InterPro"/>
</dbReference>
<dbReference type="GeneID" id="67019036"/>
<sequence>MASAEGYAFIGLGAMGYAMAANIRKKINQSSTLYINDINASACSRFKDQYSSYGPIEIVTTAREAAENAKVLISIVPGGDDVRKVYLDEADGVVAAKRDDERIMLECSTIDVNTTKEVGKKLQEAGIGIYIDAPVSGGVPAAEAGTLAMLIGHPSPPQTPTSSASPDSRLLITVSMLGPQSKAFYLDTLGAGLTAKICNNYLSGTVLLATAEALAIGVSHGLDPAALYSVIKNSTGQSWMCDHVMPIPNVQTEYWVPSNTGYRPGFKTQMMLKDLGLGIESANQVGIRPSMAEQALQVWEGAARDERCIDRDGSSIYLHIGGVLPKGYEDTGKKKEEGSWEFTG</sequence>
<keyword evidence="4" id="KW-0101">Branched-chain amino acid catabolism</keyword>
<dbReference type="GO" id="GO:0008442">
    <property type="term" value="F:3-hydroxyisobutyrate dehydrogenase activity"/>
    <property type="evidence" value="ECO:0007669"/>
    <property type="project" value="UniProtKB-EC"/>
</dbReference>
<dbReference type="SUPFAM" id="SSF48179">
    <property type="entry name" value="6-phosphogluconate dehydrogenase C-terminal domain-like"/>
    <property type="match status" value="1"/>
</dbReference>
<dbReference type="EMBL" id="CAJRGZ010000022">
    <property type="protein sequence ID" value="CAG5169753.1"/>
    <property type="molecule type" value="Genomic_DNA"/>
</dbReference>
<evidence type="ECO:0000256" key="2">
    <source>
        <dbReference type="ARBA" id="ARBA00006013"/>
    </source>
</evidence>
<evidence type="ECO:0000256" key="6">
    <source>
        <dbReference type="ARBA" id="ARBA00023027"/>
    </source>
</evidence>
<dbReference type="InterPro" id="IPR006115">
    <property type="entry name" value="6PGDH_NADP-bd"/>
</dbReference>
<dbReference type="RefSeq" id="XP_043170637.1">
    <property type="nucleotide sequence ID" value="XM_043314702.1"/>
</dbReference>
<dbReference type="GO" id="GO:0005739">
    <property type="term" value="C:mitochondrion"/>
    <property type="evidence" value="ECO:0007669"/>
    <property type="project" value="TreeGrafter"/>
</dbReference>
<proteinExistence type="inferred from homology"/>
<dbReference type="InterPro" id="IPR036291">
    <property type="entry name" value="NAD(P)-bd_dom_sf"/>
</dbReference>
<dbReference type="GO" id="GO:0051287">
    <property type="term" value="F:NAD binding"/>
    <property type="evidence" value="ECO:0007669"/>
    <property type="project" value="InterPro"/>
</dbReference>
<dbReference type="InterPro" id="IPR002204">
    <property type="entry name" value="3-OH-isobutyrate_DH-rel_CS"/>
</dbReference>
<evidence type="ECO:0000256" key="7">
    <source>
        <dbReference type="ARBA" id="ARBA00049197"/>
    </source>
</evidence>
<evidence type="ECO:0000259" key="9">
    <source>
        <dbReference type="Pfam" id="PF03446"/>
    </source>
</evidence>
<dbReference type="PIRSF" id="PIRSF000103">
    <property type="entry name" value="HIBADH"/>
    <property type="match status" value="1"/>
</dbReference>
<dbReference type="SUPFAM" id="SSF51735">
    <property type="entry name" value="NAD(P)-binding Rossmann-fold domains"/>
    <property type="match status" value="1"/>
</dbReference>
<feature type="domain" description="3-hydroxyisobutyrate dehydrogenase-like NAD-binding" evidence="10">
    <location>
        <begin position="190"/>
        <end position="316"/>
    </location>
</feature>
<dbReference type="PROSITE" id="PS00895">
    <property type="entry name" value="3_HYDROXYISOBUT_DH"/>
    <property type="match status" value="1"/>
</dbReference>
<dbReference type="Proteomes" id="UP000676310">
    <property type="component" value="Unassembled WGS sequence"/>
</dbReference>
<keyword evidence="12" id="KW-1185">Reference proteome</keyword>
<keyword evidence="6" id="KW-0520">NAD</keyword>
<dbReference type="InterPro" id="IPR008927">
    <property type="entry name" value="6-PGluconate_DH-like_C_sf"/>
</dbReference>
<evidence type="ECO:0000256" key="3">
    <source>
        <dbReference type="ARBA" id="ARBA00012991"/>
    </source>
</evidence>
<evidence type="ECO:0000256" key="5">
    <source>
        <dbReference type="ARBA" id="ARBA00023002"/>
    </source>
</evidence>
<comment type="pathway">
    <text evidence="1">Amino-acid degradation; L-valine degradation.</text>
</comment>
<organism evidence="11 12">
    <name type="scientific">Alternaria atra</name>
    <dbReference type="NCBI Taxonomy" id="119953"/>
    <lineage>
        <taxon>Eukaryota</taxon>
        <taxon>Fungi</taxon>
        <taxon>Dikarya</taxon>
        <taxon>Ascomycota</taxon>
        <taxon>Pezizomycotina</taxon>
        <taxon>Dothideomycetes</taxon>
        <taxon>Pleosporomycetidae</taxon>
        <taxon>Pleosporales</taxon>
        <taxon>Pleosporineae</taxon>
        <taxon>Pleosporaceae</taxon>
        <taxon>Alternaria</taxon>
        <taxon>Alternaria sect. Ulocladioides</taxon>
    </lineage>
</organism>
<dbReference type="InterPro" id="IPR015815">
    <property type="entry name" value="HIBADH-related"/>
</dbReference>
<comment type="similarity">
    <text evidence="2">Belongs to the HIBADH-related family. 3-hydroxyisobutyrate dehydrogenase subfamily.</text>
</comment>
<dbReference type="Gene3D" id="1.10.1040.10">
    <property type="entry name" value="N-(1-d-carboxylethyl)-l-norvaline Dehydrogenase, domain 2"/>
    <property type="match status" value="1"/>
</dbReference>
<protein>
    <recommendedName>
        <fullName evidence="3">3-hydroxyisobutyrate dehydrogenase</fullName>
        <ecNumber evidence="3">1.1.1.31</ecNumber>
    </recommendedName>
</protein>
<dbReference type="Gene3D" id="3.40.50.720">
    <property type="entry name" value="NAD(P)-binding Rossmann-like Domain"/>
    <property type="match status" value="1"/>
</dbReference>